<gene>
    <name evidence="4" type="ORF">J0X15_01165</name>
</gene>
<dbReference type="GO" id="GO:0016491">
    <property type="term" value="F:oxidoreductase activity"/>
    <property type="evidence" value="ECO:0007669"/>
    <property type="project" value="UniProtKB-KW"/>
</dbReference>
<dbReference type="RefSeq" id="WP_206937532.1">
    <property type="nucleotide sequence ID" value="NZ_JAFLNF010000001.1"/>
</dbReference>
<dbReference type="SUPFAM" id="SSF51735">
    <property type="entry name" value="NAD(P)-binding Rossmann-fold domains"/>
    <property type="match status" value="1"/>
</dbReference>
<proteinExistence type="inferred from homology"/>
<evidence type="ECO:0000256" key="1">
    <source>
        <dbReference type="ARBA" id="ARBA00006484"/>
    </source>
</evidence>
<evidence type="ECO:0000313" key="5">
    <source>
        <dbReference type="Proteomes" id="UP000664779"/>
    </source>
</evidence>
<sequence length="254" mass="27486">MSSSSVTAVLTGASSRIGKVIAEDLAAHGWRLVLHAHKGSDRVERLAHQIKADGGDCLIQIADLTDVDALTSFMDVTTAKFGPADVLINNASIFEDDSLGSLNPTLFDQHFAIHTRAPVFLSEGLARHLPTDRRGLVVNLIDQRVWKPTPQALSYSLSKAALWDATQRMAQALAPAVRVNAIGPGPSFKNERQSDVEFDKQSRSVLLQSGPSPSEFGQTIRYFWASTSVTGQMIALDGGQHLAWRTPDVTDVGE</sequence>
<dbReference type="AlphaFoldDB" id="A0A939EL13"/>
<dbReference type="Proteomes" id="UP000664779">
    <property type="component" value="Unassembled WGS sequence"/>
</dbReference>
<dbReference type="PANTHER" id="PTHR43639">
    <property type="entry name" value="OXIDOREDUCTASE, SHORT-CHAIN DEHYDROGENASE/REDUCTASE FAMILY (AFU_ORTHOLOGUE AFUA_5G02870)"/>
    <property type="match status" value="1"/>
</dbReference>
<dbReference type="PRINTS" id="PR00080">
    <property type="entry name" value="SDRFAMILY"/>
</dbReference>
<name>A0A939EL13_9HYPH</name>
<dbReference type="PRINTS" id="PR00081">
    <property type="entry name" value="GDHRDH"/>
</dbReference>
<dbReference type="Gene3D" id="3.40.50.720">
    <property type="entry name" value="NAD(P)-binding Rossmann-like Domain"/>
    <property type="match status" value="1"/>
</dbReference>
<keyword evidence="5" id="KW-1185">Reference proteome</keyword>
<dbReference type="EMBL" id="JAFLNF010000001">
    <property type="protein sequence ID" value="MBO0343816.1"/>
    <property type="molecule type" value="Genomic_DNA"/>
</dbReference>
<dbReference type="PANTHER" id="PTHR43639:SF1">
    <property type="entry name" value="SHORT-CHAIN DEHYDROGENASE_REDUCTASE FAMILY PROTEIN"/>
    <property type="match status" value="1"/>
</dbReference>
<evidence type="ECO:0000256" key="3">
    <source>
        <dbReference type="RuleBase" id="RU000363"/>
    </source>
</evidence>
<comment type="caution">
    <text evidence="4">The sequence shown here is derived from an EMBL/GenBank/DDBJ whole genome shotgun (WGS) entry which is preliminary data.</text>
</comment>
<reference evidence="4" key="1">
    <citation type="submission" date="2021-03" db="EMBL/GenBank/DDBJ databases">
        <title>Roseibium sp. CAU 1637 isolated from Incheon.</title>
        <authorList>
            <person name="Kim W."/>
        </authorList>
    </citation>
    <scope>NUCLEOTIDE SEQUENCE</scope>
    <source>
        <strain evidence="4">CAU 1637</strain>
    </source>
</reference>
<accession>A0A939EL13</accession>
<evidence type="ECO:0000313" key="4">
    <source>
        <dbReference type="EMBL" id="MBO0343816.1"/>
    </source>
</evidence>
<keyword evidence="2" id="KW-0560">Oxidoreductase</keyword>
<dbReference type="Pfam" id="PF00106">
    <property type="entry name" value="adh_short"/>
    <property type="match status" value="1"/>
</dbReference>
<dbReference type="NCBIfam" id="NF006597">
    <property type="entry name" value="PRK09134.1"/>
    <property type="match status" value="1"/>
</dbReference>
<comment type="similarity">
    <text evidence="1 3">Belongs to the short-chain dehydrogenases/reductases (SDR) family.</text>
</comment>
<organism evidence="4 5">
    <name type="scientific">Roseibium limicola</name>
    <dbReference type="NCBI Taxonomy" id="2816037"/>
    <lineage>
        <taxon>Bacteria</taxon>
        <taxon>Pseudomonadati</taxon>
        <taxon>Pseudomonadota</taxon>
        <taxon>Alphaproteobacteria</taxon>
        <taxon>Hyphomicrobiales</taxon>
        <taxon>Stappiaceae</taxon>
        <taxon>Roseibium</taxon>
    </lineage>
</organism>
<dbReference type="InterPro" id="IPR002347">
    <property type="entry name" value="SDR_fam"/>
</dbReference>
<protein>
    <submittedName>
        <fullName evidence="4">SDR family oxidoreductase</fullName>
    </submittedName>
</protein>
<dbReference type="InterPro" id="IPR036291">
    <property type="entry name" value="NAD(P)-bd_dom_sf"/>
</dbReference>
<evidence type="ECO:0000256" key="2">
    <source>
        <dbReference type="ARBA" id="ARBA00023002"/>
    </source>
</evidence>